<keyword evidence="2" id="KW-1185">Reference proteome</keyword>
<accession>A0ACB0XXI4</accession>
<gene>
    <name evidence="1" type="ORF">MENTE1834_LOCUS4810</name>
</gene>
<dbReference type="EMBL" id="CAVMJV010000004">
    <property type="protein sequence ID" value="CAK5022095.1"/>
    <property type="molecule type" value="Genomic_DNA"/>
</dbReference>
<evidence type="ECO:0000313" key="2">
    <source>
        <dbReference type="Proteomes" id="UP001497535"/>
    </source>
</evidence>
<sequence>MGNIISINIFSLDFSAYFQPTKPEGPNWAYYSFFLILLVLIGLTINYVYKHLKFVHKQNHRQTNKKSKSPSTHTTNTKPVKTLIKQFELSSICIIFFLILFLPPPALPSPKRKGKYTISKIFKTVGKPTAKLSLPILASSALYFGMESLSSFIQEHPESSAAIFSLLGCFVSLFILLILKLATLLHKYFSRPQSPQIDQPIEMSEIRNNLEELILRSDPPRPPTSQ</sequence>
<proteinExistence type="predicted"/>
<organism evidence="1 2">
    <name type="scientific">Meloidogyne enterolobii</name>
    <name type="common">Root-knot nematode worm</name>
    <name type="synonym">Meloidogyne mayaguensis</name>
    <dbReference type="NCBI Taxonomy" id="390850"/>
    <lineage>
        <taxon>Eukaryota</taxon>
        <taxon>Metazoa</taxon>
        <taxon>Ecdysozoa</taxon>
        <taxon>Nematoda</taxon>
        <taxon>Chromadorea</taxon>
        <taxon>Rhabditida</taxon>
        <taxon>Tylenchina</taxon>
        <taxon>Tylenchomorpha</taxon>
        <taxon>Tylenchoidea</taxon>
        <taxon>Meloidogynidae</taxon>
        <taxon>Meloidogyninae</taxon>
        <taxon>Meloidogyne</taxon>
    </lineage>
</organism>
<name>A0ACB0XXI4_MELEN</name>
<dbReference type="Proteomes" id="UP001497535">
    <property type="component" value="Unassembled WGS sequence"/>
</dbReference>
<protein>
    <submittedName>
        <fullName evidence="1">Uncharacterized protein</fullName>
    </submittedName>
</protein>
<comment type="caution">
    <text evidence="1">The sequence shown here is derived from an EMBL/GenBank/DDBJ whole genome shotgun (WGS) entry which is preliminary data.</text>
</comment>
<evidence type="ECO:0000313" key="1">
    <source>
        <dbReference type="EMBL" id="CAK5022095.1"/>
    </source>
</evidence>
<reference evidence="1" key="1">
    <citation type="submission" date="2023-11" db="EMBL/GenBank/DDBJ databases">
        <authorList>
            <person name="Poullet M."/>
        </authorList>
    </citation>
    <scope>NUCLEOTIDE SEQUENCE</scope>
    <source>
        <strain evidence="1">E1834</strain>
    </source>
</reference>